<protein>
    <recommendedName>
        <fullName evidence="1">Aldehyde ferredoxin oxidoreductase C-terminal domain-containing protein</fullName>
    </recommendedName>
</protein>
<gene>
    <name evidence="2" type="ORF">S01H4_63135</name>
</gene>
<dbReference type="PANTHER" id="PTHR30038">
    <property type="entry name" value="ALDEHYDE FERREDOXIN OXIDOREDUCTASE"/>
    <property type="match status" value="1"/>
</dbReference>
<name>X1E3X4_9ZZZZ</name>
<accession>X1E3X4</accession>
<dbReference type="GO" id="GO:0051536">
    <property type="term" value="F:iron-sulfur cluster binding"/>
    <property type="evidence" value="ECO:0007669"/>
    <property type="project" value="InterPro"/>
</dbReference>
<feature type="non-terminal residue" evidence="2">
    <location>
        <position position="145"/>
    </location>
</feature>
<organism evidence="2">
    <name type="scientific">marine sediment metagenome</name>
    <dbReference type="NCBI Taxonomy" id="412755"/>
    <lineage>
        <taxon>unclassified sequences</taxon>
        <taxon>metagenomes</taxon>
        <taxon>ecological metagenomes</taxon>
    </lineage>
</organism>
<dbReference type="InterPro" id="IPR051919">
    <property type="entry name" value="W-dependent_AOR"/>
</dbReference>
<dbReference type="EMBL" id="BART01037873">
    <property type="protein sequence ID" value="GAH11889.1"/>
    <property type="molecule type" value="Genomic_DNA"/>
</dbReference>
<dbReference type="InterPro" id="IPR013984">
    <property type="entry name" value="Ald_Fedxn_OxRdtase_dom2"/>
</dbReference>
<feature type="domain" description="Aldehyde ferredoxin oxidoreductase C-terminal" evidence="1">
    <location>
        <begin position="29"/>
        <end position="145"/>
    </location>
</feature>
<dbReference type="SUPFAM" id="SSF48310">
    <property type="entry name" value="Aldehyde ferredoxin oxidoreductase, C-terminal domains"/>
    <property type="match status" value="1"/>
</dbReference>
<reference evidence="2" key="1">
    <citation type="journal article" date="2014" name="Front. Microbiol.">
        <title>High frequency of phylogenetically diverse reductive dehalogenase-homologous genes in deep subseafloor sedimentary metagenomes.</title>
        <authorList>
            <person name="Kawai M."/>
            <person name="Futagami T."/>
            <person name="Toyoda A."/>
            <person name="Takaki Y."/>
            <person name="Nishi S."/>
            <person name="Hori S."/>
            <person name="Arai W."/>
            <person name="Tsubouchi T."/>
            <person name="Morono Y."/>
            <person name="Uchiyama I."/>
            <person name="Ito T."/>
            <person name="Fujiyama A."/>
            <person name="Inagaki F."/>
            <person name="Takami H."/>
        </authorList>
    </citation>
    <scope>NUCLEOTIDE SEQUENCE</scope>
    <source>
        <strain evidence="2">Expedition CK06-06</strain>
    </source>
</reference>
<dbReference type="PANTHER" id="PTHR30038:SF0">
    <property type="entry name" value="TUNGSTEN-CONTAINING ALDEHYDE FERREDOXIN OXIDOREDUCTASE"/>
    <property type="match status" value="1"/>
</dbReference>
<dbReference type="InterPro" id="IPR036021">
    <property type="entry name" value="Tungsten_al_ferr_oxy-like_C"/>
</dbReference>
<dbReference type="Gene3D" id="1.10.569.10">
    <property type="entry name" value="Aldehyde Ferredoxin Oxidoreductase Protein, subunit A, domain 2"/>
    <property type="match status" value="1"/>
</dbReference>
<sequence>MISQPKESQISYHDKKSFQQVALKWGKHLQETKKGFSKFGTLMGLMTMDSVHGLPTQNFRSGSFKDAEKISGEALHEYLLKNNGKFSVSCSPGCMIRCSNIVNDKDGNHITSSLEYETVALNGSNLLVNDIEKLAIIDHVCDDFG</sequence>
<proteinExistence type="predicted"/>
<dbReference type="GO" id="GO:0009055">
    <property type="term" value="F:electron transfer activity"/>
    <property type="evidence" value="ECO:0007669"/>
    <property type="project" value="InterPro"/>
</dbReference>
<dbReference type="GO" id="GO:0016625">
    <property type="term" value="F:oxidoreductase activity, acting on the aldehyde or oxo group of donors, iron-sulfur protein as acceptor"/>
    <property type="evidence" value="ECO:0007669"/>
    <property type="project" value="InterPro"/>
</dbReference>
<evidence type="ECO:0000313" key="2">
    <source>
        <dbReference type="EMBL" id="GAH11889.1"/>
    </source>
</evidence>
<comment type="caution">
    <text evidence="2">The sequence shown here is derived from an EMBL/GenBank/DDBJ whole genome shotgun (WGS) entry which is preliminary data.</text>
</comment>
<evidence type="ECO:0000259" key="1">
    <source>
        <dbReference type="Pfam" id="PF01314"/>
    </source>
</evidence>
<dbReference type="InterPro" id="IPR001203">
    <property type="entry name" value="OxRdtase_Ald_Fedxn_C"/>
</dbReference>
<dbReference type="Pfam" id="PF01314">
    <property type="entry name" value="AFOR_C"/>
    <property type="match status" value="1"/>
</dbReference>
<dbReference type="AlphaFoldDB" id="X1E3X4"/>